<dbReference type="Proteomes" id="UP000636505">
    <property type="component" value="Unassembled WGS sequence"/>
</dbReference>
<proteinExistence type="predicted"/>
<dbReference type="EMBL" id="JADEXG010000042">
    <property type="protein sequence ID" value="MBE9078861.1"/>
    <property type="molecule type" value="Genomic_DNA"/>
</dbReference>
<reference evidence="1" key="1">
    <citation type="submission" date="2020-10" db="EMBL/GenBank/DDBJ databases">
        <authorList>
            <person name="Castelo-Branco R."/>
            <person name="Eusebio N."/>
            <person name="Adriana R."/>
            <person name="Vieira A."/>
            <person name="Brugerolle De Fraissinette N."/>
            <person name="Rezende De Castro R."/>
            <person name="Schneider M.P."/>
            <person name="Vasconcelos V."/>
            <person name="Leao P.N."/>
        </authorList>
    </citation>
    <scope>NUCLEOTIDE SEQUENCE</scope>
    <source>
        <strain evidence="1">LEGE 07310</strain>
    </source>
</reference>
<name>A0A8J7DMI6_9CYAN</name>
<accession>A0A8J7DMI6</accession>
<evidence type="ECO:0000313" key="1">
    <source>
        <dbReference type="EMBL" id="MBE9078861.1"/>
    </source>
</evidence>
<dbReference type="RefSeq" id="WP_193909224.1">
    <property type="nucleotide sequence ID" value="NZ_JADEXG010000042.1"/>
</dbReference>
<dbReference type="AlphaFoldDB" id="A0A8J7DMI6"/>
<comment type="caution">
    <text evidence="1">The sequence shown here is derived from an EMBL/GenBank/DDBJ whole genome shotgun (WGS) entry which is preliminary data.</text>
</comment>
<gene>
    <name evidence="1" type="ORF">IQ241_16435</name>
</gene>
<evidence type="ECO:0000313" key="2">
    <source>
        <dbReference type="Proteomes" id="UP000636505"/>
    </source>
</evidence>
<keyword evidence="2" id="KW-1185">Reference proteome</keyword>
<organism evidence="1 2">
    <name type="scientific">Vasconcelosia minhoensis LEGE 07310</name>
    <dbReference type="NCBI Taxonomy" id="915328"/>
    <lineage>
        <taxon>Bacteria</taxon>
        <taxon>Bacillati</taxon>
        <taxon>Cyanobacteriota</taxon>
        <taxon>Cyanophyceae</taxon>
        <taxon>Nodosilineales</taxon>
        <taxon>Cymatolegaceae</taxon>
        <taxon>Vasconcelosia</taxon>
        <taxon>Vasconcelosia minhoensis</taxon>
    </lineage>
</organism>
<sequence>MSVEAVWCLFRIEPEDFAEIQQVFEDAVAQSESVGHRQKYLERRERHAHLLKQRLSAFPFYCLKGDILQILETAETAADGVGTAETPEQRRKS</sequence>
<protein>
    <submittedName>
        <fullName evidence="1">Uncharacterized protein</fullName>
    </submittedName>
</protein>